<keyword evidence="5 11" id="KW-0812">Transmembrane</keyword>
<organism evidence="12 13">
    <name type="scientific">Knoellia sinensis KCTC 19936</name>
    <dbReference type="NCBI Taxonomy" id="1385520"/>
    <lineage>
        <taxon>Bacteria</taxon>
        <taxon>Bacillati</taxon>
        <taxon>Actinomycetota</taxon>
        <taxon>Actinomycetes</taxon>
        <taxon>Micrococcales</taxon>
        <taxon>Intrasporangiaceae</taxon>
        <taxon>Knoellia</taxon>
    </lineage>
</organism>
<feature type="transmembrane region" description="Helical" evidence="11">
    <location>
        <begin position="110"/>
        <end position="135"/>
    </location>
</feature>
<evidence type="ECO:0000256" key="7">
    <source>
        <dbReference type="ARBA" id="ARBA00023053"/>
    </source>
</evidence>
<dbReference type="GO" id="GO:0006885">
    <property type="term" value="P:regulation of pH"/>
    <property type="evidence" value="ECO:0007669"/>
    <property type="project" value="UniProtKB-UniRule"/>
</dbReference>
<dbReference type="HAMAP" id="MF_01844">
    <property type="entry name" value="NhaA"/>
    <property type="match status" value="1"/>
</dbReference>
<dbReference type="GO" id="GO:0015385">
    <property type="term" value="F:sodium:proton antiporter activity"/>
    <property type="evidence" value="ECO:0007669"/>
    <property type="project" value="UniProtKB-UniRule"/>
</dbReference>
<gene>
    <name evidence="11 12" type="primary">nhaA</name>
    <name evidence="12" type="ORF">N802_11255</name>
</gene>
<dbReference type="GO" id="GO:0005886">
    <property type="term" value="C:plasma membrane"/>
    <property type="evidence" value="ECO:0007669"/>
    <property type="project" value="UniProtKB-SubCell"/>
</dbReference>
<evidence type="ECO:0000256" key="9">
    <source>
        <dbReference type="ARBA" id="ARBA00023136"/>
    </source>
</evidence>
<dbReference type="PANTHER" id="PTHR30341:SF0">
    <property type="entry name" value="NA(+)_H(+) ANTIPORTER NHAA"/>
    <property type="match status" value="1"/>
</dbReference>
<evidence type="ECO:0000256" key="8">
    <source>
        <dbReference type="ARBA" id="ARBA00023065"/>
    </source>
</evidence>
<proteinExistence type="inferred from homology"/>
<evidence type="ECO:0000256" key="10">
    <source>
        <dbReference type="ARBA" id="ARBA00023201"/>
    </source>
</evidence>
<keyword evidence="13" id="KW-1185">Reference proteome</keyword>
<feature type="transmembrane region" description="Helical" evidence="11">
    <location>
        <begin position="290"/>
        <end position="311"/>
    </location>
</feature>
<dbReference type="AlphaFoldDB" id="A0A0A0J5V2"/>
<name>A0A0A0J5V2_9MICO</name>
<feature type="transmembrane region" description="Helical" evidence="11">
    <location>
        <begin position="352"/>
        <end position="379"/>
    </location>
</feature>
<dbReference type="InterPro" id="IPR023171">
    <property type="entry name" value="Na/H_antiporter_dom_sf"/>
</dbReference>
<comment type="similarity">
    <text evidence="11">Belongs to the NhaA Na(+)/H(+) (TC 2.A.33) antiporter family.</text>
</comment>
<sequence>MITPAARDRLFRRPTWAEAQVVTKALRTETVGGAILLIAAVAALVWANSPWQDSYAALRDFSLGYEPWHLDLSLGTWAADGLLAIFFFVAGLELKREFLVGDLRSPAKALVPVIAAAAGVAVPALLFVATVLIAGADSDALRGWAVPTATDIAFALAVLAVIGSHLPSGLRSFLLTLAVVDDLIAITIIAIFYTEGLSLAPLLLALLPLALFAFLVQRRVVLWWVLVPLAFATWALVHASGVHATVAGVLLGLVVPVRPRAVVPSAATLSGKVDVAQRLEHRLRPLSAGFAVPVFAFFAAGVSIGGGGFGAALRDPVAIGIVVGLVVGKLIGVLGSTFLLSRYTRAELDSDLSWSDIIGLSLLTGVGFTVSLLVGELAFGAGSPRDEHAKIAVIAGSLIAAVLASVVLRRRNAVNRRIAHEDTIDADADGIPDTFQTHDARLTEDDKPTH</sequence>
<keyword evidence="4 11" id="KW-1003">Cell membrane</keyword>
<evidence type="ECO:0000256" key="1">
    <source>
        <dbReference type="ARBA" id="ARBA00004429"/>
    </source>
</evidence>
<dbReference type="EMBL" id="AVPJ01000008">
    <property type="protein sequence ID" value="KGN32149.1"/>
    <property type="molecule type" value="Genomic_DNA"/>
</dbReference>
<feature type="transmembrane region" description="Helical" evidence="11">
    <location>
        <begin position="68"/>
        <end position="89"/>
    </location>
</feature>
<feature type="transmembrane region" description="Helical" evidence="11">
    <location>
        <begin position="246"/>
        <end position="269"/>
    </location>
</feature>
<dbReference type="Pfam" id="PF06965">
    <property type="entry name" value="Na_H_antiport_1"/>
    <property type="match status" value="1"/>
</dbReference>
<feature type="transmembrane region" description="Helical" evidence="11">
    <location>
        <begin position="199"/>
        <end position="216"/>
    </location>
</feature>
<protein>
    <recommendedName>
        <fullName evidence="11">Na(+)/H(+) antiporter NhaA</fullName>
    </recommendedName>
    <alternativeName>
        <fullName evidence="11">Sodium/proton antiporter NhaA</fullName>
    </alternativeName>
</protein>
<dbReference type="eggNOG" id="COG3004">
    <property type="taxonomic scope" value="Bacteria"/>
</dbReference>
<keyword evidence="6 11" id="KW-1133">Transmembrane helix</keyword>
<dbReference type="InterPro" id="IPR004670">
    <property type="entry name" value="NhaA"/>
</dbReference>
<feature type="transmembrane region" description="Helical" evidence="11">
    <location>
        <begin position="221"/>
        <end position="240"/>
    </location>
</feature>
<evidence type="ECO:0000256" key="4">
    <source>
        <dbReference type="ARBA" id="ARBA00022475"/>
    </source>
</evidence>
<feature type="transmembrane region" description="Helical" evidence="11">
    <location>
        <begin position="391"/>
        <end position="408"/>
    </location>
</feature>
<keyword evidence="7 11" id="KW-0915">Sodium</keyword>
<comment type="catalytic activity">
    <reaction evidence="11">
        <text>Na(+)(in) + 2 H(+)(out) = Na(+)(out) + 2 H(+)(in)</text>
        <dbReference type="Rhea" id="RHEA:29251"/>
        <dbReference type="ChEBI" id="CHEBI:15378"/>
        <dbReference type="ChEBI" id="CHEBI:29101"/>
    </reaction>
</comment>
<dbReference type="STRING" id="1385520.N802_11255"/>
<feature type="transmembrane region" description="Helical" evidence="11">
    <location>
        <begin position="317"/>
        <end position="340"/>
    </location>
</feature>
<dbReference type="NCBIfam" id="TIGR00773">
    <property type="entry name" value="NhaA"/>
    <property type="match status" value="1"/>
</dbReference>
<feature type="transmembrane region" description="Helical" evidence="11">
    <location>
        <begin position="141"/>
        <end position="162"/>
    </location>
</feature>
<dbReference type="OrthoDB" id="9808135at2"/>
<keyword evidence="8 11" id="KW-0406">Ion transport</keyword>
<accession>A0A0A0J5V2</accession>
<feature type="transmembrane region" description="Helical" evidence="11">
    <location>
        <begin position="174"/>
        <end position="193"/>
    </location>
</feature>
<reference evidence="12 13" key="1">
    <citation type="submission" date="2013-08" db="EMBL/GenBank/DDBJ databases">
        <title>The genome sequence of Knoellia sinensis.</title>
        <authorList>
            <person name="Zhu W."/>
            <person name="Wang G."/>
        </authorList>
    </citation>
    <scope>NUCLEOTIDE SEQUENCE [LARGE SCALE GENOMIC DNA]</scope>
    <source>
        <strain evidence="12 13">KCTC 19936</strain>
    </source>
</reference>
<keyword evidence="9 11" id="KW-0472">Membrane</keyword>
<evidence type="ECO:0000313" key="12">
    <source>
        <dbReference type="EMBL" id="KGN32149.1"/>
    </source>
</evidence>
<comment type="caution">
    <text evidence="12">The sequence shown here is derived from an EMBL/GenBank/DDBJ whole genome shotgun (WGS) entry which is preliminary data.</text>
</comment>
<evidence type="ECO:0000256" key="11">
    <source>
        <dbReference type="HAMAP-Rule" id="MF_01844"/>
    </source>
</evidence>
<comment type="subcellular location">
    <subcellularLocation>
        <location evidence="1">Cell inner membrane</location>
        <topology evidence="1">Multi-pass membrane protein</topology>
    </subcellularLocation>
    <subcellularLocation>
        <location evidence="11">Cell membrane</location>
        <topology evidence="11">Multi-pass membrane protein</topology>
    </subcellularLocation>
</comment>
<evidence type="ECO:0000256" key="2">
    <source>
        <dbReference type="ARBA" id="ARBA00022448"/>
    </source>
</evidence>
<dbReference type="RefSeq" id="WP_035916503.1">
    <property type="nucleotide sequence ID" value="NZ_AVPJ01000008.1"/>
</dbReference>
<evidence type="ECO:0000313" key="13">
    <source>
        <dbReference type="Proteomes" id="UP000030002"/>
    </source>
</evidence>
<keyword evidence="3 11" id="KW-0050">Antiport</keyword>
<comment type="function">
    <text evidence="11">Na(+)/H(+) antiporter that extrudes sodium in exchange for external protons.</text>
</comment>
<keyword evidence="2 11" id="KW-0813">Transport</keyword>
<evidence type="ECO:0000256" key="6">
    <source>
        <dbReference type="ARBA" id="ARBA00022989"/>
    </source>
</evidence>
<evidence type="ECO:0000256" key="3">
    <source>
        <dbReference type="ARBA" id="ARBA00022449"/>
    </source>
</evidence>
<dbReference type="Proteomes" id="UP000030002">
    <property type="component" value="Unassembled WGS sequence"/>
</dbReference>
<evidence type="ECO:0000256" key="5">
    <source>
        <dbReference type="ARBA" id="ARBA00022692"/>
    </source>
</evidence>
<dbReference type="PANTHER" id="PTHR30341">
    <property type="entry name" value="SODIUM ION/PROTON ANTIPORTER NHAA-RELATED"/>
    <property type="match status" value="1"/>
</dbReference>
<keyword evidence="10 11" id="KW-0739">Sodium transport</keyword>
<feature type="transmembrane region" description="Helical" evidence="11">
    <location>
        <begin position="30"/>
        <end position="48"/>
    </location>
</feature>
<dbReference type="Gene3D" id="1.20.1530.10">
    <property type="entry name" value="Na+/H+ antiporter like domain"/>
    <property type="match status" value="1"/>
</dbReference>